<dbReference type="CDD" id="cd00462">
    <property type="entry name" value="PTH"/>
    <property type="match status" value="1"/>
</dbReference>
<protein>
    <recommendedName>
        <fullName evidence="6 7">Peptidyl-tRNA hydrolase</fullName>
        <shortName evidence="7">Pth</shortName>
        <ecNumber evidence="1 7">3.1.1.29</ecNumber>
    </recommendedName>
</protein>
<evidence type="ECO:0000256" key="8">
    <source>
        <dbReference type="RuleBase" id="RU000673"/>
    </source>
</evidence>
<evidence type="ECO:0000313" key="11">
    <source>
        <dbReference type="Proteomes" id="UP000034366"/>
    </source>
</evidence>
<dbReference type="PANTHER" id="PTHR17224">
    <property type="entry name" value="PEPTIDYL-TRNA HYDROLASE"/>
    <property type="match status" value="1"/>
</dbReference>
<keyword evidence="7" id="KW-0963">Cytoplasm</keyword>
<dbReference type="GO" id="GO:0004045">
    <property type="term" value="F:peptidyl-tRNA hydrolase activity"/>
    <property type="evidence" value="ECO:0007669"/>
    <property type="project" value="UniProtKB-UniRule"/>
</dbReference>
<evidence type="ECO:0000256" key="6">
    <source>
        <dbReference type="ARBA" id="ARBA00050038"/>
    </source>
</evidence>
<comment type="similarity">
    <text evidence="5 7 9">Belongs to the PTH family.</text>
</comment>
<dbReference type="InterPro" id="IPR018171">
    <property type="entry name" value="Pept_tRNA_hydro_CS"/>
</dbReference>
<dbReference type="GO" id="GO:0000049">
    <property type="term" value="F:tRNA binding"/>
    <property type="evidence" value="ECO:0007669"/>
    <property type="project" value="UniProtKB-UniRule"/>
</dbReference>
<dbReference type="HAMAP" id="MF_00083">
    <property type="entry name" value="Pept_tRNA_hydro_bact"/>
    <property type="match status" value="1"/>
</dbReference>
<reference evidence="10 11" key="1">
    <citation type="journal article" date="2015" name="Nature">
        <title>rRNA introns, odd ribosomes, and small enigmatic genomes across a large radiation of phyla.</title>
        <authorList>
            <person name="Brown C.T."/>
            <person name="Hug L.A."/>
            <person name="Thomas B.C."/>
            <person name="Sharon I."/>
            <person name="Castelle C.J."/>
            <person name="Singh A."/>
            <person name="Wilkins M.J."/>
            <person name="Williams K.H."/>
            <person name="Banfield J.F."/>
        </authorList>
    </citation>
    <scope>NUCLEOTIDE SEQUENCE [LARGE SCALE GENOMIC DNA]</scope>
</reference>
<dbReference type="PATRIC" id="fig|1618592.3.peg.469"/>
<dbReference type="PROSITE" id="PS01195">
    <property type="entry name" value="PEPT_TRNA_HYDROL_1"/>
    <property type="match status" value="1"/>
</dbReference>
<feature type="binding site" evidence="7">
    <location>
        <position position="63"/>
    </location>
    <ligand>
        <name>tRNA</name>
        <dbReference type="ChEBI" id="CHEBI:17843"/>
    </ligand>
</feature>
<dbReference type="Pfam" id="PF01195">
    <property type="entry name" value="Pept_tRNA_hydro"/>
    <property type="match status" value="1"/>
</dbReference>
<dbReference type="EMBL" id="LBTW01000025">
    <property type="protein sequence ID" value="KKQ48702.1"/>
    <property type="molecule type" value="Genomic_DNA"/>
</dbReference>
<dbReference type="EC" id="3.1.1.29" evidence="1 7"/>
<dbReference type="AlphaFoldDB" id="A0A0G0I2C0"/>
<comment type="caution">
    <text evidence="10">The sequence shown here is derived from an EMBL/GenBank/DDBJ whole genome shotgun (WGS) entry which is preliminary data.</text>
</comment>
<name>A0A0G0I2C0_9BACT</name>
<comment type="subcellular location">
    <subcellularLocation>
        <location evidence="7">Cytoplasm</location>
    </subcellularLocation>
</comment>
<accession>A0A0G0I2C0</accession>
<sequence length="177" mass="20269">MKLIVGLGNPGDKYKDNRHNVGFVAIDRLAEGMNANSWKKNEKFNAFITSRDPLALLVKPLSYMNESGKVVKKIFNFFKIKNVGNIIVIHDDLDLGLGKFKIQEGHGPELHNGIISIEREFKSEWFTRVRVGIDNRDSENRMSGERYVLENFKGDEMVILNETIEKITKDLIDMLSK</sequence>
<evidence type="ECO:0000256" key="9">
    <source>
        <dbReference type="RuleBase" id="RU004320"/>
    </source>
</evidence>
<feature type="binding site" evidence="7">
    <location>
        <position position="65"/>
    </location>
    <ligand>
        <name>tRNA</name>
        <dbReference type="ChEBI" id="CHEBI:17843"/>
    </ligand>
</feature>
<evidence type="ECO:0000256" key="2">
    <source>
        <dbReference type="ARBA" id="ARBA00022555"/>
    </source>
</evidence>
<feature type="binding site" evidence="7">
    <location>
        <position position="112"/>
    </location>
    <ligand>
        <name>tRNA</name>
        <dbReference type="ChEBI" id="CHEBI:17843"/>
    </ligand>
</feature>
<dbReference type="InterPro" id="IPR001328">
    <property type="entry name" value="Pept_tRNA_hydro"/>
</dbReference>
<evidence type="ECO:0000256" key="4">
    <source>
        <dbReference type="ARBA" id="ARBA00022884"/>
    </source>
</evidence>
<dbReference type="GO" id="GO:0006515">
    <property type="term" value="P:protein quality control for misfolded or incompletely synthesized proteins"/>
    <property type="evidence" value="ECO:0007669"/>
    <property type="project" value="UniProtKB-UniRule"/>
</dbReference>
<dbReference type="Proteomes" id="UP000034366">
    <property type="component" value="Unassembled WGS sequence"/>
</dbReference>
<evidence type="ECO:0000256" key="5">
    <source>
        <dbReference type="ARBA" id="ARBA00038063"/>
    </source>
</evidence>
<feature type="site" description="Discriminates between blocked and unblocked aminoacyl-tRNA" evidence="7">
    <location>
        <position position="9"/>
    </location>
</feature>
<keyword evidence="2 7" id="KW-0820">tRNA-binding</keyword>
<gene>
    <name evidence="7" type="primary">pth</name>
    <name evidence="10" type="ORF">US67_C0025G0003</name>
</gene>
<comment type="function">
    <text evidence="7">Hydrolyzes ribosome-free peptidyl-tRNAs (with 1 or more amino acids incorporated), which drop off the ribosome during protein synthesis, or as a result of ribosome stalling.</text>
</comment>
<keyword evidence="3 7" id="KW-0378">Hydrolase</keyword>
<dbReference type="PANTHER" id="PTHR17224:SF1">
    <property type="entry name" value="PEPTIDYL-TRNA HYDROLASE"/>
    <property type="match status" value="1"/>
</dbReference>
<keyword evidence="4 7" id="KW-0694">RNA-binding</keyword>
<feature type="binding site" evidence="7">
    <location>
        <position position="14"/>
    </location>
    <ligand>
        <name>tRNA</name>
        <dbReference type="ChEBI" id="CHEBI:17843"/>
    </ligand>
</feature>
<comment type="function">
    <text evidence="7">Catalyzes the release of premature peptidyl moieties from peptidyl-tRNA molecules trapped in stalled 50S ribosomal subunits, and thus maintains levels of free tRNAs and 50S ribosomes.</text>
</comment>
<comment type="subunit">
    <text evidence="7">Monomer.</text>
</comment>
<comment type="catalytic activity">
    <reaction evidence="7 8">
        <text>an N-acyl-L-alpha-aminoacyl-tRNA + H2O = an N-acyl-L-amino acid + a tRNA + H(+)</text>
        <dbReference type="Rhea" id="RHEA:54448"/>
        <dbReference type="Rhea" id="RHEA-COMP:10123"/>
        <dbReference type="Rhea" id="RHEA-COMP:13883"/>
        <dbReference type="ChEBI" id="CHEBI:15377"/>
        <dbReference type="ChEBI" id="CHEBI:15378"/>
        <dbReference type="ChEBI" id="CHEBI:59874"/>
        <dbReference type="ChEBI" id="CHEBI:78442"/>
        <dbReference type="ChEBI" id="CHEBI:138191"/>
        <dbReference type="EC" id="3.1.1.29"/>
    </reaction>
</comment>
<dbReference type="Gene3D" id="3.40.50.1470">
    <property type="entry name" value="Peptidyl-tRNA hydrolase"/>
    <property type="match status" value="1"/>
</dbReference>
<proteinExistence type="inferred from homology"/>
<evidence type="ECO:0000256" key="3">
    <source>
        <dbReference type="ARBA" id="ARBA00022801"/>
    </source>
</evidence>
<dbReference type="GO" id="GO:0072344">
    <property type="term" value="P:rescue of stalled ribosome"/>
    <property type="evidence" value="ECO:0007669"/>
    <property type="project" value="UniProtKB-UniRule"/>
</dbReference>
<feature type="site" description="Stabilizes the basic form of H active site to accept a proton" evidence="7">
    <location>
        <position position="91"/>
    </location>
</feature>
<organism evidence="10 11">
    <name type="scientific">Candidatus Woesebacteria bacterium GW2011_GWD1_38_10</name>
    <dbReference type="NCBI Taxonomy" id="1618592"/>
    <lineage>
        <taxon>Bacteria</taxon>
        <taxon>Candidatus Woeseibacteriota</taxon>
    </lineage>
</organism>
<dbReference type="InterPro" id="IPR036416">
    <property type="entry name" value="Pept_tRNA_hydro_sf"/>
</dbReference>
<dbReference type="NCBIfam" id="TIGR00447">
    <property type="entry name" value="pth"/>
    <property type="match status" value="1"/>
</dbReference>
<dbReference type="GO" id="GO:0005737">
    <property type="term" value="C:cytoplasm"/>
    <property type="evidence" value="ECO:0007669"/>
    <property type="project" value="UniProtKB-SubCell"/>
</dbReference>
<evidence type="ECO:0000313" key="10">
    <source>
        <dbReference type="EMBL" id="KKQ48702.1"/>
    </source>
</evidence>
<evidence type="ECO:0000256" key="7">
    <source>
        <dbReference type="HAMAP-Rule" id="MF_00083"/>
    </source>
</evidence>
<evidence type="ECO:0000256" key="1">
    <source>
        <dbReference type="ARBA" id="ARBA00013260"/>
    </source>
</evidence>
<dbReference type="SUPFAM" id="SSF53178">
    <property type="entry name" value="Peptidyl-tRNA hydrolase-like"/>
    <property type="match status" value="1"/>
</dbReference>
<feature type="active site" description="Proton acceptor" evidence="7">
    <location>
        <position position="19"/>
    </location>
</feature>